<protein>
    <submittedName>
        <fullName evidence="2">Uncharacterized protein</fullName>
    </submittedName>
</protein>
<evidence type="ECO:0000256" key="1">
    <source>
        <dbReference type="ARBA" id="ARBA00008315"/>
    </source>
</evidence>
<gene>
    <name evidence="2" type="ORF">ECRASSUSDP1_LOCUS18376</name>
</gene>
<comment type="caution">
    <text evidence="2">The sequence shown here is derived from an EMBL/GenBank/DDBJ whole genome shotgun (WGS) entry which is preliminary data.</text>
</comment>
<evidence type="ECO:0000313" key="2">
    <source>
        <dbReference type="EMBL" id="CAI2376997.1"/>
    </source>
</evidence>
<dbReference type="EMBL" id="CAMPGE010018592">
    <property type="protein sequence ID" value="CAI2376997.1"/>
    <property type="molecule type" value="Genomic_DNA"/>
</dbReference>
<name>A0AAD1XQK6_EUPCR</name>
<comment type="similarity">
    <text evidence="1">Belongs to the CFAP97 family.</text>
</comment>
<evidence type="ECO:0000313" key="3">
    <source>
        <dbReference type="Proteomes" id="UP001295684"/>
    </source>
</evidence>
<dbReference type="AlphaFoldDB" id="A0AAD1XQK6"/>
<dbReference type="Pfam" id="PF13879">
    <property type="entry name" value="Hmw_CFAP97"/>
    <property type="match status" value="1"/>
</dbReference>
<reference evidence="2" key="1">
    <citation type="submission" date="2023-07" db="EMBL/GenBank/DDBJ databases">
        <authorList>
            <consortium name="AG Swart"/>
            <person name="Singh M."/>
            <person name="Singh A."/>
            <person name="Seah K."/>
            <person name="Emmerich C."/>
        </authorList>
    </citation>
    <scope>NUCLEOTIDE SEQUENCE</scope>
    <source>
        <strain evidence="2">DP1</strain>
    </source>
</reference>
<dbReference type="InterPro" id="IPR029488">
    <property type="entry name" value="Hmw/CFAP97"/>
</dbReference>
<accession>A0AAD1XQK6</accession>
<keyword evidence="3" id="KW-1185">Reference proteome</keyword>
<proteinExistence type="inferred from homology"/>
<dbReference type="Proteomes" id="UP001295684">
    <property type="component" value="Unassembled WGS sequence"/>
</dbReference>
<organism evidence="2 3">
    <name type="scientific">Euplotes crassus</name>
    <dbReference type="NCBI Taxonomy" id="5936"/>
    <lineage>
        <taxon>Eukaryota</taxon>
        <taxon>Sar</taxon>
        <taxon>Alveolata</taxon>
        <taxon>Ciliophora</taxon>
        <taxon>Intramacronucleata</taxon>
        <taxon>Spirotrichea</taxon>
        <taxon>Hypotrichia</taxon>
        <taxon>Euplotida</taxon>
        <taxon>Euplotidae</taxon>
        <taxon>Moneuplotes</taxon>
    </lineage>
</organism>
<sequence length="247" mass="28999">MLLETNYYNPVPTQIMKKGKSSSKHKISLNIKTKTNSHSLKRISRIELESLNNSKQNPIDLPYADSSNIDNKFTTTQEMRYKRYKVNRNKVKLQRNKKFFNGVLRENKRLLHQLVKIDKRPMEFSVNSIAQNSIPLQSSLKGKKRLSNLKRITRENHWFLNRLRNTTSVYNVLGWENDHANRKSNTTGSLGRKSFGTSMQRAFQTLYMKSKLTHQKKGLKRIRSYKNSLLPESRVNSLSEQRIMKIL</sequence>